<protein>
    <submittedName>
        <fullName evidence="1">Uncharacterized protein</fullName>
    </submittedName>
</protein>
<accession>A0AAN8X7D1</accession>
<sequence>MELRNIVSVKMYVQDMNNYAQLNAQYIQYFSINPPVRVCVEVPLPSDIQVQLDIVAWKRSRVTAEEDPDQMRQLSRTTMHVQSISHWAPANIGPYSQAVKASLLNTS</sequence>
<evidence type="ECO:0000313" key="1">
    <source>
        <dbReference type="EMBL" id="KAK7073490.1"/>
    </source>
</evidence>
<dbReference type="PANTHER" id="PTHR12196:SF2">
    <property type="entry name" value="DIPHTHINE--AMMONIA LIGASE"/>
    <property type="match status" value="1"/>
</dbReference>
<dbReference type="Gene3D" id="3.30.1330.40">
    <property type="entry name" value="RutC-like"/>
    <property type="match status" value="2"/>
</dbReference>
<organism evidence="1 2">
    <name type="scientific">Halocaridina rubra</name>
    <name type="common">Hawaiian red shrimp</name>
    <dbReference type="NCBI Taxonomy" id="373956"/>
    <lineage>
        <taxon>Eukaryota</taxon>
        <taxon>Metazoa</taxon>
        <taxon>Ecdysozoa</taxon>
        <taxon>Arthropoda</taxon>
        <taxon>Crustacea</taxon>
        <taxon>Multicrustacea</taxon>
        <taxon>Malacostraca</taxon>
        <taxon>Eumalacostraca</taxon>
        <taxon>Eucarida</taxon>
        <taxon>Decapoda</taxon>
        <taxon>Pleocyemata</taxon>
        <taxon>Caridea</taxon>
        <taxon>Atyoidea</taxon>
        <taxon>Atyidae</taxon>
        <taxon>Halocaridina</taxon>
    </lineage>
</organism>
<dbReference type="GO" id="GO:0017178">
    <property type="term" value="F:diphthine-ammonia ligase activity"/>
    <property type="evidence" value="ECO:0007669"/>
    <property type="project" value="TreeGrafter"/>
</dbReference>
<dbReference type="EMBL" id="JAXCGZ010012666">
    <property type="protein sequence ID" value="KAK7073490.1"/>
    <property type="molecule type" value="Genomic_DNA"/>
</dbReference>
<dbReference type="InterPro" id="IPR035959">
    <property type="entry name" value="RutC-like_sf"/>
</dbReference>
<dbReference type="Proteomes" id="UP001381693">
    <property type="component" value="Unassembled WGS sequence"/>
</dbReference>
<dbReference type="InterPro" id="IPR006175">
    <property type="entry name" value="YjgF/YER057c/UK114"/>
</dbReference>
<keyword evidence="2" id="KW-1185">Reference proteome</keyword>
<dbReference type="AlphaFoldDB" id="A0AAN8X7D1"/>
<dbReference type="PANTHER" id="PTHR12196">
    <property type="entry name" value="DOMAIN OF UNKNOWN FUNCTION 71 DUF71 -CONTAINING PROTEIN"/>
    <property type="match status" value="1"/>
</dbReference>
<name>A0AAN8X7D1_HALRR</name>
<reference evidence="1 2" key="1">
    <citation type="submission" date="2023-11" db="EMBL/GenBank/DDBJ databases">
        <title>Halocaridina rubra genome assembly.</title>
        <authorList>
            <person name="Smith C."/>
        </authorList>
    </citation>
    <scope>NUCLEOTIDE SEQUENCE [LARGE SCALE GENOMIC DNA]</scope>
    <source>
        <strain evidence="1">EP-1</strain>
        <tissue evidence="1">Whole</tissue>
    </source>
</reference>
<comment type="caution">
    <text evidence="1">The sequence shown here is derived from an EMBL/GenBank/DDBJ whole genome shotgun (WGS) entry which is preliminary data.</text>
</comment>
<dbReference type="GO" id="GO:0017183">
    <property type="term" value="P:protein histidyl modification to diphthamide"/>
    <property type="evidence" value="ECO:0007669"/>
    <property type="project" value="TreeGrafter"/>
</dbReference>
<dbReference type="SUPFAM" id="SSF55298">
    <property type="entry name" value="YjgF-like"/>
    <property type="match status" value="1"/>
</dbReference>
<proteinExistence type="predicted"/>
<gene>
    <name evidence="1" type="ORF">SK128_019022</name>
</gene>
<evidence type="ECO:0000313" key="2">
    <source>
        <dbReference type="Proteomes" id="UP001381693"/>
    </source>
</evidence>
<dbReference type="Pfam" id="PF01042">
    <property type="entry name" value="Ribonuc_L-PSP"/>
    <property type="match status" value="1"/>
</dbReference>
<dbReference type="InterPro" id="IPR030662">
    <property type="entry name" value="DPH6/MJ0570"/>
</dbReference>